<dbReference type="EMBL" id="WVTB01000060">
    <property type="protein sequence ID" value="KAF3802788.1"/>
    <property type="molecule type" value="Genomic_DNA"/>
</dbReference>
<dbReference type="RefSeq" id="XP_045261947.1">
    <property type="nucleotide sequence ID" value="XM_045413868.1"/>
</dbReference>
<evidence type="ECO:0000313" key="2">
    <source>
        <dbReference type="EMBL" id="KAF3802788.1"/>
    </source>
</evidence>
<gene>
    <name evidence="2" type="ORF">GCG54_00014024</name>
</gene>
<dbReference type="Proteomes" id="UP000613401">
    <property type="component" value="Unassembled WGS sequence"/>
</dbReference>
<protein>
    <recommendedName>
        <fullName evidence="1">GST N-terminal domain-containing protein</fullName>
    </recommendedName>
</protein>
<accession>A0A8H4FHT3</accession>
<sequence>MSFEHVDVQLSSHETKFPRPVSLLMIRCTQRDLMNAKHPFGKVPILEDIDADGNITKFAMWHDTECKAISRWLAVKYASEGTALLPNFEDYKAIAQFEEAACPDSSYLAASSITYLKQKVVQPYVAQSVLLQLQKEDFDLRV</sequence>
<dbReference type="GeneID" id="69021140"/>
<feature type="domain" description="GST N-terminal" evidence="1">
    <location>
        <begin position="1"/>
        <end position="81"/>
    </location>
</feature>
<reference evidence="2" key="1">
    <citation type="journal article" date="2020" name="Phytopathology">
        <title>Genome sequence and comparative analysis of Colletotrichum gloeosporioides isolated from Liriodendron leaves.</title>
        <authorList>
            <person name="Fu F.F."/>
            <person name="Hao Z."/>
            <person name="Wang P."/>
            <person name="Lu Y."/>
            <person name="Xue L.J."/>
            <person name="Wei G."/>
            <person name="Tian Y."/>
            <person name="Baishi H."/>
            <person name="Xu H."/>
            <person name="Shi J."/>
            <person name="Cheng T."/>
            <person name="Wang G."/>
            <person name="Yi Y."/>
            <person name="Chen J."/>
        </authorList>
    </citation>
    <scope>NUCLEOTIDE SEQUENCE</scope>
    <source>
        <strain evidence="2">Lc1</strain>
    </source>
</reference>
<dbReference type="Gene3D" id="3.40.30.10">
    <property type="entry name" value="Glutaredoxin"/>
    <property type="match status" value="1"/>
</dbReference>
<reference evidence="2" key="2">
    <citation type="submission" date="2020-03" db="EMBL/GenBank/DDBJ databases">
        <authorList>
            <person name="Fu F.-F."/>
            <person name="Chen J."/>
        </authorList>
    </citation>
    <scope>NUCLEOTIDE SEQUENCE</scope>
    <source>
        <strain evidence="2">Lc1</strain>
    </source>
</reference>
<dbReference type="AlphaFoldDB" id="A0A8H4FHT3"/>
<keyword evidence="3" id="KW-1185">Reference proteome</keyword>
<name>A0A8H4FHT3_COLGL</name>
<evidence type="ECO:0000313" key="3">
    <source>
        <dbReference type="Proteomes" id="UP000613401"/>
    </source>
</evidence>
<dbReference type="InterPro" id="IPR004045">
    <property type="entry name" value="Glutathione_S-Trfase_N"/>
</dbReference>
<comment type="caution">
    <text evidence="2">The sequence shown here is derived from an EMBL/GenBank/DDBJ whole genome shotgun (WGS) entry which is preliminary data.</text>
</comment>
<dbReference type="PROSITE" id="PS50404">
    <property type="entry name" value="GST_NTER"/>
    <property type="match status" value="1"/>
</dbReference>
<feature type="non-terminal residue" evidence="2">
    <location>
        <position position="1"/>
    </location>
</feature>
<proteinExistence type="predicted"/>
<organism evidence="2 3">
    <name type="scientific">Colletotrichum gloeosporioides</name>
    <name type="common">Anthracnose fungus</name>
    <name type="synonym">Glomerella cingulata</name>
    <dbReference type="NCBI Taxonomy" id="474922"/>
    <lineage>
        <taxon>Eukaryota</taxon>
        <taxon>Fungi</taxon>
        <taxon>Dikarya</taxon>
        <taxon>Ascomycota</taxon>
        <taxon>Pezizomycotina</taxon>
        <taxon>Sordariomycetes</taxon>
        <taxon>Hypocreomycetidae</taxon>
        <taxon>Glomerellales</taxon>
        <taxon>Glomerellaceae</taxon>
        <taxon>Colletotrichum</taxon>
        <taxon>Colletotrichum gloeosporioides species complex</taxon>
    </lineage>
</organism>
<evidence type="ECO:0000259" key="1">
    <source>
        <dbReference type="PROSITE" id="PS50404"/>
    </source>
</evidence>